<dbReference type="HOGENOM" id="CLU_119549_1_0_7"/>
<evidence type="ECO:0000313" key="11">
    <source>
        <dbReference type="Proteomes" id="UP000002139"/>
    </source>
</evidence>
<dbReference type="KEGG" id="scl:sce9058"/>
<dbReference type="InterPro" id="IPR038430">
    <property type="entry name" value="NDAH_ubi_oxred_su3_sf"/>
</dbReference>
<comment type="catalytic activity">
    <reaction evidence="7">
        <text>a quinone + NADH + 5 H(+)(in) = a quinol + NAD(+) + 4 H(+)(out)</text>
        <dbReference type="Rhea" id="RHEA:57888"/>
        <dbReference type="ChEBI" id="CHEBI:15378"/>
        <dbReference type="ChEBI" id="CHEBI:24646"/>
        <dbReference type="ChEBI" id="CHEBI:57540"/>
        <dbReference type="ChEBI" id="CHEBI:57945"/>
        <dbReference type="ChEBI" id="CHEBI:132124"/>
    </reaction>
</comment>
<dbReference type="Pfam" id="PF00507">
    <property type="entry name" value="Oxidored_q4"/>
    <property type="match status" value="1"/>
</dbReference>
<dbReference type="RefSeq" id="WP_012241669.1">
    <property type="nucleotide sequence ID" value="NC_010162.1"/>
</dbReference>
<feature type="transmembrane region" description="Helical" evidence="9">
    <location>
        <begin position="93"/>
        <end position="116"/>
    </location>
</feature>
<keyword evidence="6 9" id="KW-0472">Membrane</keyword>
<feature type="transmembrane region" description="Helical" evidence="9">
    <location>
        <begin position="6"/>
        <end position="25"/>
    </location>
</feature>
<comment type="subcellular location">
    <subcellularLocation>
        <location evidence="7">Cell membrane</location>
        <topology evidence="7">Multi-pass membrane protein</topology>
    </subcellularLocation>
    <subcellularLocation>
        <location evidence="1">Membrane</location>
    </subcellularLocation>
</comment>
<feature type="compositionally biased region" description="Low complexity" evidence="8">
    <location>
        <begin position="143"/>
        <end position="170"/>
    </location>
</feature>
<reference evidence="10 11" key="1">
    <citation type="journal article" date="2007" name="Nat. Biotechnol.">
        <title>Complete genome sequence of the myxobacterium Sorangium cellulosum.</title>
        <authorList>
            <person name="Schneiker S."/>
            <person name="Perlova O."/>
            <person name="Kaiser O."/>
            <person name="Gerth K."/>
            <person name="Alici A."/>
            <person name="Altmeyer M.O."/>
            <person name="Bartels D."/>
            <person name="Bekel T."/>
            <person name="Beyer S."/>
            <person name="Bode E."/>
            <person name="Bode H.B."/>
            <person name="Bolten C.J."/>
            <person name="Choudhuri J.V."/>
            <person name="Doss S."/>
            <person name="Elnakady Y.A."/>
            <person name="Frank B."/>
            <person name="Gaigalat L."/>
            <person name="Goesmann A."/>
            <person name="Groeger C."/>
            <person name="Gross F."/>
            <person name="Jelsbak L."/>
            <person name="Jelsbak L."/>
            <person name="Kalinowski J."/>
            <person name="Kegler C."/>
            <person name="Knauber T."/>
            <person name="Konietzny S."/>
            <person name="Kopp M."/>
            <person name="Krause L."/>
            <person name="Krug D."/>
            <person name="Linke B."/>
            <person name="Mahmud T."/>
            <person name="Martinez-Arias R."/>
            <person name="McHardy A.C."/>
            <person name="Merai M."/>
            <person name="Meyer F."/>
            <person name="Mormann S."/>
            <person name="Munoz-Dorado J."/>
            <person name="Perez J."/>
            <person name="Pradella S."/>
            <person name="Rachid S."/>
            <person name="Raddatz G."/>
            <person name="Rosenau F."/>
            <person name="Rueckert C."/>
            <person name="Sasse F."/>
            <person name="Scharfe M."/>
            <person name="Schuster S.C."/>
            <person name="Suen G."/>
            <person name="Treuner-Lange A."/>
            <person name="Velicer G.J."/>
            <person name="Vorholter F.-J."/>
            <person name="Weissman K.J."/>
            <person name="Welch R.D."/>
            <person name="Wenzel S.C."/>
            <person name="Whitworth D.E."/>
            <person name="Wilhelm S."/>
            <person name="Wittmann C."/>
            <person name="Bloecker H."/>
            <person name="Puehler A."/>
            <person name="Mueller R."/>
        </authorList>
    </citation>
    <scope>NUCLEOTIDE SEQUENCE [LARGE SCALE GENOMIC DNA]</scope>
    <source>
        <strain evidence="11">So ce56</strain>
    </source>
</reference>
<accession>A9G9S6</accession>
<proteinExistence type="inferred from homology"/>
<keyword evidence="3" id="KW-0813">Transport</keyword>
<gene>
    <name evidence="10" type="primary">nuoA2</name>
    <name evidence="10" type="ordered locus">sce9058</name>
</gene>
<keyword evidence="5 9" id="KW-1133">Transmembrane helix</keyword>
<dbReference type="GO" id="GO:0016491">
    <property type="term" value="F:oxidoreductase activity"/>
    <property type="evidence" value="ECO:0007669"/>
    <property type="project" value="UniProtKB-KW"/>
</dbReference>
<evidence type="ECO:0000256" key="4">
    <source>
        <dbReference type="ARBA" id="ARBA00022692"/>
    </source>
</evidence>
<dbReference type="GO" id="GO:0008137">
    <property type="term" value="F:NADH dehydrogenase (ubiquinone) activity"/>
    <property type="evidence" value="ECO:0007669"/>
    <property type="project" value="InterPro"/>
</dbReference>
<keyword evidence="10" id="KW-0560">Oxidoreductase</keyword>
<evidence type="ECO:0000256" key="3">
    <source>
        <dbReference type="ARBA" id="ARBA00022448"/>
    </source>
</evidence>
<evidence type="ECO:0000256" key="1">
    <source>
        <dbReference type="ARBA" id="ARBA00004370"/>
    </source>
</evidence>
<dbReference type="PANTHER" id="PTHR11058:SF9">
    <property type="entry name" value="NADH-UBIQUINONE OXIDOREDUCTASE CHAIN 3"/>
    <property type="match status" value="1"/>
</dbReference>
<dbReference type="EMBL" id="AM746676">
    <property type="protein sequence ID" value="CAN99230.1"/>
    <property type="molecule type" value="Genomic_DNA"/>
</dbReference>
<keyword evidence="7" id="KW-0520">NAD</keyword>
<dbReference type="EC" id="7.1.1.-" evidence="7"/>
<comment type="similarity">
    <text evidence="2 7">Belongs to the complex I subunit 3 family.</text>
</comment>
<feature type="region of interest" description="Disordered" evidence="8">
    <location>
        <begin position="130"/>
        <end position="170"/>
    </location>
</feature>
<organism evidence="10 11">
    <name type="scientific">Sorangium cellulosum (strain So ce56)</name>
    <name type="common">Polyangium cellulosum (strain So ce56)</name>
    <dbReference type="NCBI Taxonomy" id="448385"/>
    <lineage>
        <taxon>Bacteria</taxon>
        <taxon>Pseudomonadati</taxon>
        <taxon>Myxococcota</taxon>
        <taxon>Polyangia</taxon>
        <taxon>Polyangiales</taxon>
        <taxon>Polyangiaceae</taxon>
        <taxon>Sorangium</taxon>
    </lineage>
</organism>
<dbReference type="eggNOG" id="COG0838">
    <property type="taxonomic scope" value="Bacteria"/>
</dbReference>
<dbReference type="AlphaFoldDB" id="A9G9S6"/>
<dbReference type="STRING" id="448385.sce9058"/>
<dbReference type="Gene3D" id="1.20.58.1610">
    <property type="entry name" value="NADH:ubiquinone/plastoquinone oxidoreductase, chain 3"/>
    <property type="match status" value="1"/>
</dbReference>
<dbReference type="BioCyc" id="SCEL448385:SCE_RS46395-MONOMER"/>
<dbReference type="PANTHER" id="PTHR11058">
    <property type="entry name" value="NADH-UBIQUINONE OXIDOREDUCTASE CHAIN 3"/>
    <property type="match status" value="1"/>
</dbReference>
<evidence type="ECO:0000256" key="6">
    <source>
        <dbReference type="ARBA" id="ARBA00023136"/>
    </source>
</evidence>
<evidence type="ECO:0000256" key="9">
    <source>
        <dbReference type="SAM" id="Phobius"/>
    </source>
</evidence>
<keyword evidence="7" id="KW-0874">Quinone</keyword>
<dbReference type="OrthoDB" id="9791970at2"/>
<dbReference type="GO" id="GO:0005886">
    <property type="term" value="C:plasma membrane"/>
    <property type="evidence" value="ECO:0007669"/>
    <property type="project" value="UniProtKB-SubCell"/>
</dbReference>
<keyword evidence="11" id="KW-1185">Reference proteome</keyword>
<evidence type="ECO:0000256" key="8">
    <source>
        <dbReference type="SAM" id="MobiDB-lite"/>
    </source>
</evidence>
<dbReference type="InterPro" id="IPR000440">
    <property type="entry name" value="NADH_UbQ/plastoQ_OxRdtase_su3"/>
</dbReference>
<protein>
    <recommendedName>
        <fullName evidence="7">NADH-quinone oxidoreductase subunit</fullName>
        <ecNumber evidence="7">7.1.1.-</ecNumber>
    </recommendedName>
</protein>
<evidence type="ECO:0000256" key="2">
    <source>
        <dbReference type="ARBA" id="ARBA00008472"/>
    </source>
</evidence>
<dbReference type="Proteomes" id="UP000002139">
    <property type="component" value="Chromosome"/>
</dbReference>
<name>A9G9S6_SORC5</name>
<evidence type="ECO:0000313" key="10">
    <source>
        <dbReference type="EMBL" id="CAN99230.1"/>
    </source>
</evidence>
<evidence type="ECO:0000256" key="7">
    <source>
        <dbReference type="RuleBase" id="RU003639"/>
    </source>
</evidence>
<feature type="transmembrane region" description="Helical" evidence="9">
    <location>
        <begin position="60"/>
        <end position="81"/>
    </location>
</feature>
<sequence length="170" mass="18454">MLMAYASVAAFFLVAIGFMLGSLLFGRLLRPNNMYAEKVETYECGEAPVGPAWFNFNPRFYIIALVYIIFDVEIAFIYPVAAVFKRWVDQGSGLFALIEIFLFVAILMLGFAYVWVKGDFNWIRSIKGDPRGAQNVSSRARPRAPLAGAGEGAPAGLPGQAAAAEGGAES</sequence>
<dbReference type="GO" id="GO:0048038">
    <property type="term" value="F:quinone binding"/>
    <property type="evidence" value="ECO:0007669"/>
    <property type="project" value="UniProtKB-KW"/>
</dbReference>
<evidence type="ECO:0000256" key="5">
    <source>
        <dbReference type="ARBA" id="ARBA00022989"/>
    </source>
</evidence>
<comment type="function">
    <text evidence="7">NDH-1 shuttles electrons from NADH, via FMN and iron-sulfur (Fe-S) centers, to quinones in the respiratory chain.</text>
</comment>
<dbReference type="GO" id="GO:0030964">
    <property type="term" value="C:NADH dehydrogenase complex"/>
    <property type="evidence" value="ECO:0007669"/>
    <property type="project" value="TreeGrafter"/>
</dbReference>
<keyword evidence="4 7" id="KW-0812">Transmembrane</keyword>